<dbReference type="Pfam" id="PF00884">
    <property type="entry name" value="Sulfatase"/>
    <property type="match status" value="1"/>
</dbReference>
<evidence type="ECO:0000256" key="2">
    <source>
        <dbReference type="ARBA" id="ARBA00022801"/>
    </source>
</evidence>
<dbReference type="InterPro" id="IPR017850">
    <property type="entry name" value="Alkaline_phosphatase_core_sf"/>
</dbReference>
<dbReference type="GO" id="GO:0008484">
    <property type="term" value="F:sulfuric ester hydrolase activity"/>
    <property type="evidence" value="ECO:0007669"/>
    <property type="project" value="TreeGrafter"/>
</dbReference>
<dbReference type="InterPro" id="IPR000917">
    <property type="entry name" value="Sulfatase_N"/>
</dbReference>
<organism evidence="4">
    <name type="scientific">marine metagenome</name>
    <dbReference type="NCBI Taxonomy" id="408172"/>
    <lineage>
        <taxon>unclassified sequences</taxon>
        <taxon>metagenomes</taxon>
        <taxon>ecological metagenomes</taxon>
    </lineage>
</organism>
<protein>
    <recommendedName>
        <fullName evidence="3">Sulfatase N-terminal domain-containing protein</fullName>
    </recommendedName>
</protein>
<dbReference type="SUPFAM" id="SSF53649">
    <property type="entry name" value="Alkaline phosphatase-like"/>
    <property type="match status" value="1"/>
</dbReference>
<name>A0A381WIN1_9ZZZZ</name>
<evidence type="ECO:0000313" key="4">
    <source>
        <dbReference type="EMBL" id="SVA52319.1"/>
    </source>
</evidence>
<feature type="domain" description="Sulfatase N-terminal" evidence="3">
    <location>
        <begin position="9"/>
        <end position="402"/>
    </location>
</feature>
<dbReference type="PANTHER" id="PTHR45953">
    <property type="entry name" value="IDURONATE 2-SULFATASE"/>
    <property type="match status" value="1"/>
</dbReference>
<dbReference type="AlphaFoldDB" id="A0A381WIN1"/>
<dbReference type="GO" id="GO:0046872">
    <property type="term" value="F:metal ion binding"/>
    <property type="evidence" value="ECO:0007669"/>
    <property type="project" value="UniProtKB-KW"/>
</dbReference>
<proteinExistence type="predicted"/>
<evidence type="ECO:0000259" key="3">
    <source>
        <dbReference type="Pfam" id="PF00884"/>
    </source>
</evidence>
<keyword evidence="1" id="KW-0479">Metal-binding</keyword>
<keyword evidence="2" id="KW-0378">Hydrolase</keyword>
<dbReference type="Gene3D" id="3.40.720.10">
    <property type="entry name" value="Alkaline Phosphatase, subunit A"/>
    <property type="match status" value="1"/>
</dbReference>
<accession>A0A381WIN1</accession>
<reference evidence="4" key="1">
    <citation type="submission" date="2018-05" db="EMBL/GenBank/DDBJ databases">
        <authorList>
            <person name="Lanie J.A."/>
            <person name="Ng W.-L."/>
            <person name="Kazmierczak K.M."/>
            <person name="Andrzejewski T.M."/>
            <person name="Davidsen T.M."/>
            <person name="Wayne K.J."/>
            <person name="Tettelin H."/>
            <person name="Glass J.I."/>
            <person name="Rusch D."/>
            <person name="Podicherti R."/>
            <person name="Tsui H.-C.T."/>
            <person name="Winkler M.E."/>
        </authorList>
    </citation>
    <scope>NUCLEOTIDE SEQUENCE</scope>
</reference>
<gene>
    <name evidence="4" type="ORF">METZ01_LOCUS105173</name>
</gene>
<dbReference type="GO" id="GO:0005737">
    <property type="term" value="C:cytoplasm"/>
    <property type="evidence" value="ECO:0007669"/>
    <property type="project" value="TreeGrafter"/>
</dbReference>
<sequence length="513" mass="58638">MNMKPNKNPNIIIITSDQHRGDCYGFKGKNIKTPHLDQMAQSGVVFDQCITPNAVCQPARSSILTGLLPCTHGVSDNGIDLQPEMAERGFGKRFSEAGYSSGFIGKAHFSTHHTFQPTGSPECRWSIPKLNPDWQGPYMGFHHLETMVLGHYANTSPKPPPDALHYERWFFQDGKGNEKIKQWQTRLKPDIEAPQTWNSGLPVAWHTSSWVADRSIEFIKNHQEGPFILWISFPDPHTPFDCPEPWSRLHHPETVDLPRQMNLDFENKPWWHKKSFEGTPNLQDQELQQHRAKWSRQTAPDEEPLRHLIANYYGMISLIDHNLGRINTVIDDLGLNKTTLRVFTSDHGEWLGDHGLLLKGPMLYEGLLRVGLILQAPWIEGGSSIYETVSTLDIAPTIYDYAKLNPHQNLHGQSLRPLIENSGTRDYALSEWDLRPSRNGLSLRLKTVRTSHAKLTYEFLSGTGEMYDLTNDPDEMYNLYDDPGYRPLRKELMEMIQSRPDDEIPMLDQVGMA</sequence>
<dbReference type="EMBL" id="UINC01011920">
    <property type="protein sequence ID" value="SVA52319.1"/>
    <property type="molecule type" value="Genomic_DNA"/>
</dbReference>
<dbReference type="PANTHER" id="PTHR45953:SF1">
    <property type="entry name" value="IDURONATE 2-SULFATASE"/>
    <property type="match status" value="1"/>
</dbReference>
<evidence type="ECO:0000256" key="1">
    <source>
        <dbReference type="ARBA" id="ARBA00022723"/>
    </source>
</evidence>